<name>A0A2W2AVM0_9BACT</name>
<sequence length="121" mass="13333">MRFLFSIILIILLAAIAEYFFAWWAIVLVAFIIALLFRLKPGKAFLAGFLSIAILWLAWTLKIDNANQHILSQRMAKLFSLPNYGLFICVEVFIGALLGGLGAWSGALLVNSESSVVNGQS</sequence>
<proteinExistence type="predicted"/>
<dbReference type="Proteomes" id="UP000248745">
    <property type="component" value="Unassembled WGS sequence"/>
</dbReference>
<keyword evidence="1" id="KW-0812">Transmembrane</keyword>
<feature type="transmembrane region" description="Helical" evidence="1">
    <location>
        <begin position="43"/>
        <end position="63"/>
    </location>
</feature>
<reference evidence="2 3" key="1">
    <citation type="submission" date="2018-06" db="EMBL/GenBank/DDBJ databases">
        <title>Mucibacter soli gen. nov., sp. nov., a new member of the family Chitinophagaceae producing mucin.</title>
        <authorList>
            <person name="Kim M.-K."/>
            <person name="Park S."/>
            <person name="Kim T.-S."/>
            <person name="Joung Y."/>
            <person name="Han J.-H."/>
            <person name="Kim S.B."/>
        </authorList>
    </citation>
    <scope>NUCLEOTIDE SEQUENCE [LARGE SCALE GENOMIC DNA]</scope>
    <source>
        <strain evidence="2 3">R1-15</strain>
    </source>
</reference>
<dbReference type="RefSeq" id="WP_111000101.1">
    <property type="nucleotide sequence ID" value="NZ_QKTW01000022.1"/>
</dbReference>
<evidence type="ECO:0000256" key="1">
    <source>
        <dbReference type="SAM" id="Phobius"/>
    </source>
</evidence>
<dbReference type="EMBL" id="QKTW01000022">
    <property type="protein sequence ID" value="PZF71728.1"/>
    <property type="molecule type" value="Genomic_DNA"/>
</dbReference>
<feature type="transmembrane region" description="Helical" evidence="1">
    <location>
        <begin position="84"/>
        <end position="104"/>
    </location>
</feature>
<keyword evidence="3" id="KW-1185">Reference proteome</keyword>
<gene>
    <name evidence="2" type="ORF">DN068_16820</name>
</gene>
<dbReference type="AlphaFoldDB" id="A0A2W2AVM0"/>
<dbReference type="OrthoDB" id="965650at2"/>
<keyword evidence="1" id="KW-1133">Transmembrane helix</keyword>
<comment type="caution">
    <text evidence="2">The sequence shown here is derived from an EMBL/GenBank/DDBJ whole genome shotgun (WGS) entry which is preliminary data.</text>
</comment>
<organism evidence="2 3">
    <name type="scientific">Taibaiella soli</name>
    <dbReference type="NCBI Taxonomy" id="1649169"/>
    <lineage>
        <taxon>Bacteria</taxon>
        <taxon>Pseudomonadati</taxon>
        <taxon>Bacteroidota</taxon>
        <taxon>Chitinophagia</taxon>
        <taxon>Chitinophagales</taxon>
        <taxon>Chitinophagaceae</taxon>
        <taxon>Taibaiella</taxon>
    </lineage>
</organism>
<evidence type="ECO:0000313" key="2">
    <source>
        <dbReference type="EMBL" id="PZF71728.1"/>
    </source>
</evidence>
<evidence type="ECO:0000313" key="3">
    <source>
        <dbReference type="Proteomes" id="UP000248745"/>
    </source>
</evidence>
<accession>A0A2W2AVM0</accession>
<protein>
    <submittedName>
        <fullName evidence="2">Uncharacterized protein</fullName>
    </submittedName>
</protein>
<feature type="transmembrane region" description="Helical" evidence="1">
    <location>
        <begin position="7"/>
        <end position="37"/>
    </location>
</feature>
<keyword evidence="1" id="KW-0472">Membrane</keyword>